<evidence type="ECO:0000313" key="7">
    <source>
        <dbReference type="Proteomes" id="UP000095280"/>
    </source>
</evidence>
<dbReference type="PANTHER" id="PTHR16110">
    <property type="entry name" value="TBC1 DOMAIN FAMILY MEMBER 19"/>
    <property type="match status" value="1"/>
</dbReference>
<dbReference type="Pfam" id="PF00566">
    <property type="entry name" value="RabGAP-TBC"/>
    <property type="match status" value="1"/>
</dbReference>
<dbReference type="Gene3D" id="1.25.40.70">
    <property type="entry name" value="Phosphatidylinositol 3-kinase, accessory domain (PIK)"/>
    <property type="match status" value="1"/>
</dbReference>
<feature type="region of interest" description="Disordered" evidence="3">
    <location>
        <begin position="1"/>
        <end position="27"/>
    </location>
</feature>
<dbReference type="InterPro" id="IPR057860">
    <property type="entry name" value="HEAT_RRP12_N"/>
</dbReference>
<dbReference type="InterPro" id="IPR035969">
    <property type="entry name" value="Rab-GAP_TBC_sf"/>
</dbReference>
<dbReference type="SUPFAM" id="SSF49562">
    <property type="entry name" value="C2 domain (Calcium/lipid-binding domain, CaLB)"/>
    <property type="match status" value="1"/>
</dbReference>
<dbReference type="Pfam" id="PF25772">
    <property type="entry name" value="HEAT_RRP12_N"/>
    <property type="match status" value="1"/>
</dbReference>
<dbReference type="SUPFAM" id="SSF48371">
    <property type="entry name" value="ARM repeat"/>
    <property type="match status" value="2"/>
</dbReference>
<dbReference type="PROSITE" id="PS51547">
    <property type="entry name" value="C2_PI3K"/>
    <property type="match status" value="1"/>
</dbReference>
<dbReference type="Pfam" id="PF08161">
    <property type="entry name" value="RRP12_HEAT"/>
    <property type="match status" value="1"/>
</dbReference>
<dbReference type="Gene3D" id="3.10.20.770">
    <property type="match status" value="1"/>
</dbReference>
<dbReference type="InterPro" id="IPR012978">
    <property type="entry name" value="HEAT_RRP12"/>
</dbReference>
<dbReference type="SUPFAM" id="SSF47923">
    <property type="entry name" value="Ypt/Rab-GAP domain of gyp1p"/>
    <property type="match status" value="1"/>
</dbReference>
<comment type="similarity">
    <text evidence="1">Belongs to the RRP12 family.</text>
</comment>
<evidence type="ECO:0000256" key="2">
    <source>
        <dbReference type="PROSITE-ProRule" id="PRU00880"/>
    </source>
</evidence>
<dbReference type="PANTHER" id="PTHR16110:SF1">
    <property type="entry name" value="TBC1 DOMAIN FAMILY MEMBER 19"/>
    <property type="match status" value="1"/>
</dbReference>
<dbReference type="InterPro" id="IPR000195">
    <property type="entry name" value="Rab-GAP-TBC_dom"/>
</dbReference>
<feature type="domain" description="PIK helical" evidence="5">
    <location>
        <begin position="2308"/>
        <end position="2498"/>
    </location>
</feature>
<sequence length="2526" mass="278552">MKVSRSARKTLRTGVRWKKGQSSSSNPRCQRFREAASAVNRARVVQFAPDLPTQGGGITKAALERHNKLIDGKDQIQEEPIDNDDDESSVESVETWATNFTGCTNQCFEKVLTHWADRQNSEARRSALAVLAAVAQLIRDRGGRETNEEYFQALLTALVSVDSDIRPAAAHLLSVLTKRMDPATLAPAFAPLTQACLQLLHSPETAASDTADQSAASSGAGLPRSLLLCLGSALAALPKTAWHAAATRQVLQAVLQFTQSDRPRIRKAAMQAVTETLASTEASVPVALVTAFALDRLNSASSAAFSLRLLRVAASHQTERQAKSTVEAVLALAPTADARTFAEAMLAIRSLFWRRRLDSRLPVQLIGQIVSALYDARPPWEDAESTRIWLDTAKAGLGALAPVEADEDAEEKQQPDSEQCQIFESHLIKLFTVSFRGLGQSGLAEAARRACRDACHHVLIELAPRIRRPAALASIRSAVLATLTSGLSSYQYYPSWPHIGRLLSAFIRCHGDDCRGQSDLTASLTSLANLRDTADDKDADLCTCLESALAAALETLGPTDFLAAVSLDSLDPAAPSDTWRRSWLLPMLPRHIRQGAQLAAFSRHLLPLAKRCQQAAASGSPTARLLELQVWQSLPAFCYGPTDAAEALPGLARQLGELLMSRSDIRLHLLAALRRLSAAAADNSALYSLMSGYAKNYVPRLFALHSDSSATRSHRLAALETIRVYAKISPSNLLSSWFAKAAAKVKEAGYKMKDTSSDEAACRDAADLSLPSNSGISSESNIANIHRLAKLLLDLASSGGQALPSSRKSRLRCLALCVSNGTSWLETDEQRRQLAELALPEAVLGSTEQNSQAREAADSLLLEVFRFYAQQVRTDVDEDDDAGGNAAIGFLAAVFAAAGNEPATLQAALYSVTGLLSHLRHCMNRSLLASLLQRLSDTMSASDSPRTLVKAALRCLASVVRRFGHAYTLEQVAQCLEALPVSLRPAFRATVRRILTDLLAGFPYETLRAGLPAFYHKQLTNVRKRTEHKERLKQRGKRGEDSQTAAGREDSSSIGGRSEATRVVRGIDDLLNMSSDSSASEDGDGRRSKSAKSGNKSRSKRSADSAWLEEADDEILDLRDSLAAARIHRSRPPLSADAADAASKRRRLGDDFKLSSDGRLIIEESDSDDADISEKAKQSRKMKQQVGTAAVNDDEDSISGGVSSSSDDEDDSASKPKYRPGGRGIHRDMTKQPAGGKPNKSQQLRKQAKSSSGATKIKKKKTQSDGLDPYSYLSLDRRLLNRKNVAGKLARLGKYKNLVRAPASSSKSDLGLPLARRRTEKDFNALVSKWNELSVIEKDVSSIRPVYASKDFLEVLVAVRCPNALPEMTDTRWGLIHAPLRCKTIDQLRLDYHDLAISLSQTGVDDECLPDGDVEREKLTVKVLESGSAPLAQELAKRGVPLSYRGRLWSVIFDVSVTGHAEQYLQGLKQAVLDHDLLVDALIFKDVKLTAANNDMYFVFEDYLHMILLMFSRDPAIVGVYRRCCATAPKAYLNGRVGDESAAVAYPPSGVIPFHGFALLLCPLCFLYPDPKELYLVFRELYTRHFYKLHVISSEPDSILGLCALFESLLQTQEPELFHHLRSEGIQPLRIAFRWMMLAFSGLLLPEQVLLLWDRIVAYDSLTILPLFAVGVFSFRKHNLLQTKSFSAAEAVLSDLTTLSCLLFAFMANEENSDYAYSEVYSEPQPLSVLIQQDDFPYLLDLMISLDVTFAQLKHLVWKKLSDLGLIHLMKSRQEYYFEFLDHSYFRRVTEFEESQRLSSFSRFQQTEKAGQESDPLGSIVTLSLSSANPSDLESRLIVEQLTAALCQRQPLCLASPSDPELIEMFHCASQVRRLVDSELQAETAEDRDSFVAWLRTNFPVALSNKLPPALSDSSMMCLSVRRLQQPDGGRLKQPRMSRSNFVDIVVSLGDRPNDILALLRRHPERDTLLRESDHQLIKLCGRMVFMYENRPLWAYKVVQRHIAHHRNNLEIRILEPREVHELHSASGAASTRVLEQLRHGVLQRYIAPRRNAQSCSMMGISPSLKFSVTLSRFNFDSNLLLDSAAVAAAAASAGTGDPAASPGIDEDNQPDYYLYIAPTLSDCSMCMTACLPLQPGSAAADCRNQQFDIAWRDLPRAARLSMAVVERTQHSETPIAWGNMPLFDSHGRLTMGTFSFGLWPVERAPSKQLLQTSGVFNPSGCAQSNSNNPPVALHITLGFELPNYTHYWSTFMPYTVYLSQSSVLQPPMHQSSDSIASYFSCTTAATTDADNFSIATTTTELFDGVSANETGERPATPEQIRNDFLVEDATLAYALAAVETADQDLKLIWKCRNQVATCHPERIVKFCQAIPWRSAEAVDEAYRLLNKWQLDKVALEAGLQLLNSSCLDSRIRSIGVRIVDQKVTVEDDMLCLILMQMVECLKYEAYPDSALARYLLRKAFSNRQIGHHLYYLVKAEMLACDSSQHRLGIFLEAFLLFSPSSLLEYLGNQIGLAVRLSGLASKVLN</sequence>
<dbReference type="Proteomes" id="UP000095280">
    <property type="component" value="Unplaced"/>
</dbReference>
<feature type="compositionally biased region" description="Basic and acidic residues" evidence="3">
    <location>
        <begin position="1148"/>
        <end position="1162"/>
    </location>
</feature>
<dbReference type="InterPro" id="IPR042507">
    <property type="entry name" value="TBC1D19"/>
</dbReference>
<dbReference type="WBParaSite" id="maker-uti_cns_0045730-snap-gene-1.6-mRNA-1">
    <property type="protein sequence ID" value="maker-uti_cns_0045730-snap-gene-1.6-mRNA-1"/>
    <property type="gene ID" value="maker-uti_cns_0045730-snap-gene-1.6"/>
</dbReference>
<evidence type="ECO:0000259" key="6">
    <source>
        <dbReference type="PROSITE" id="PS51547"/>
    </source>
</evidence>
<keyword evidence="7" id="KW-1185">Reference proteome</keyword>
<feature type="region of interest" description="Disordered" evidence="3">
    <location>
        <begin position="1022"/>
        <end position="1059"/>
    </location>
</feature>
<feature type="compositionally biased region" description="Acidic residues" evidence="3">
    <location>
        <begin position="77"/>
        <end position="89"/>
    </location>
</feature>
<dbReference type="PROSITE" id="PS50086">
    <property type="entry name" value="TBC_RABGAP"/>
    <property type="match status" value="1"/>
</dbReference>
<feature type="region of interest" description="Disordered" evidence="3">
    <location>
        <begin position="70"/>
        <end position="89"/>
    </location>
</feature>
<dbReference type="InterPro" id="IPR035892">
    <property type="entry name" value="C2_domain_sf"/>
</dbReference>
<dbReference type="Pfam" id="PF00613">
    <property type="entry name" value="PI3Ka"/>
    <property type="match status" value="1"/>
</dbReference>
<name>A0A1I8J462_9PLAT</name>
<reference evidence="8" key="1">
    <citation type="submission" date="2016-11" db="UniProtKB">
        <authorList>
            <consortium name="WormBaseParasite"/>
        </authorList>
    </citation>
    <scope>IDENTIFICATION</scope>
</reference>
<feature type="compositionally biased region" description="Basic residues" evidence="3">
    <location>
        <begin position="1"/>
        <end position="19"/>
    </location>
</feature>
<dbReference type="Gene3D" id="2.60.40.150">
    <property type="entry name" value="C2 domain"/>
    <property type="match status" value="1"/>
</dbReference>
<evidence type="ECO:0000259" key="5">
    <source>
        <dbReference type="PROSITE" id="PS51545"/>
    </source>
</evidence>
<evidence type="ECO:0000259" key="4">
    <source>
        <dbReference type="PROSITE" id="PS50086"/>
    </source>
</evidence>
<feature type="domain" description="Rab-GAP TBC" evidence="4">
    <location>
        <begin position="1439"/>
        <end position="1660"/>
    </location>
</feature>
<dbReference type="SMART" id="SM00164">
    <property type="entry name" value="TBC"/>
    <property type="match status" value="1"/>
</dbReference>
<feature type="compositionally biased region" description="Polar residues" evidence="3">
    <location>
        <begin position="1239"/>
        <end position="1254"/>
    </location>
</feature>
<accession>A0A1I8J462</accession>
<dbReference type="PROSITE" id="PS51545">
    <property type="entry name" value="PIK_HELICAL"/>
    <property type="match status" value="1"/>
</dbReference>
<feature type="compositionally biased region" description="Low complexity" evidence="3">
    <location>
        <begin position="1071"/>
        <end position="1080"/>
    </location>
</feature>
<feature type="domain" description="C2 PI3K-type" evidence="6">
    <location>
        <begin position="2076"/>
        <end position="2243"/>
    </location>
</feature>
<feature type="region of interest" description="Disordered" evidence="3">
    <location>
        <begin position="1071"/>
        <end position="1107"/>
    </location>
</feature>
<dbReference type="InterPro" id="IPR011989">
    <property type="entry name" value="ARM-like"/>
</dbReference>
<organism evidence="7 8">
    <name type="scientific">Macrostomum lignano</name>
    <dbReference type="NCBI Taxonomy" id="282301"/>
    <lineage>
        <taxon>Eukaryota</taxon>
        <taxon>Metazoa</taxon>
        <taxon>Spiralia</taxon>
        <taxon>Lophotrochozoa</taxon>
        <taxon>Platyhelminthes</taxon>
        <taxon>Rhabditophora</taxon>
        <taxon>Macrostomorpha</taxon>
        <taxon>Macrostomida</taxon>
        <taxon>Macrostomidae</taxon>
        <taxon>Macrostomum</taxon>
    </lineage>
</organism>
<evidence type="ECO:0000256" key="1">
    <source>
        <dbReference type="ARBA" id="ARBA00007690"/>
    </source>
</evidence>
<protein>
    <submittedName>
        <fullName evidence="8">NUC173 domain-containing protein</fullName>
    </submittedName>
</protein>
<feature type="compositionally biased region" description="Basic and acidic residues" evidence="3">
    <location>
        <begin position="1037"/>
        <end position="1051"/>
    </location>
</feature>
<feature type="region of interest" description="Disordered" evidence="3">
    <location>
        <begin position="1129"/>
        <end position="1265"/>
    </location>
</feature>
<dbReference type="Gene3D" id="1.10.472.80">
    <property type="entry name" value="Ypt/Rab-GAP domain of gyp1p, domain 3"/>
    <property type="match status" value="1"/>
</dbReference>
<evidence type="ECO:0000313" key="8">
    <source>
        <dbReference type="WBParaSite" id="maker-uti_cns_0045730-snap-gene-1.6-mRNA-1"/>
    </source>
</evidence>
<feature type="compositionally biased region" description="Basic residues" evidence="3">
    <location>
        <begin position="1022"/>
        <end position="1036"/>
    </location>
</feature>
<comment type="similarity">
    <text evidence="2">Belongs to the PI3/PI4-kinase family.</text>
</comment>
<dbReference type="InterPro" id="IPR016024">
    <property type="entry name" value="ARM-type_fold"/>
</dbReference>
<dbReference type="Gene3D" id="1.25.10.10">
    <property type="entry name" value="Leucine-rich Repeat Variant"/>
    <property type="match status" value="2"/>
</dbReference>
<dbReference type="SMART" id="SM00145">
    <property type="entry name" value="PI3Ka"/>
    <property type="match status" value="1"/>
</dbReference>
<dbReference type="Pfam" id="PF00792">
    <property type="entry name" value="PI3K_C2"/>
    <property type="match status" value="1"/>
</dbReference>
<proteinExistence type="inferred from homology"/>
<dbReference type="InterPro" id="IPR042236">
    <property type="entry name" value="PI3K_accessory_sf"/>
</dbReference>
<dbReference type="InterPro" id="IPR001263">
    <property type="entry name" value="PI3K_accessory_dom"/>
</dbReference>
<dbReference type="InterPro" id="IPR002420">
    <property type="entry name" value="PI3K-type_C2_dom"/>
</dbReference>
<evidence type="ECO:0000256" key="3">
    <source>
        <dbReference type="SAM" id="MobiDB-lite"/>
    </source>
</evidence>